<dbReference type="AlphaFoldDB" id="A0AAD5XE09"/>
<evidence type="ECO:0000256" key="1">
    <source>
        <dbReference type="SAM" id="MobiDB-lite"/>
    </source>
</evidence>
<proteinExistence type="predicted"/>
<protein>
    <submittedName>
        <fullName evidence="2">Uncharacterized protein</fullName>
    </submittedName>
</protein>
<feature type="region of interest" description="Disordered" evidence="1">
    <location>
        <begin position="338"/>
        <end position="379"/>
    </location>
</feature>
<dbReference type="Proteomes" id="UP001211907">
    <property type="component" value="Unassembled WGS sequence"/>
</dbReference>
<reference evidence="2" key="1">
    <citation type="submission" date="2020-05" db="EMBL/GenBank/DDBJ databases">
        <title>Phylogenomic resolution of chytrid fungi.</title>
        <authorList>
            <person name="Stajich J.E."/>
            <person name="Amses K."/>
            <person name="Simmons R."/>
            <person name="Seto K."/>
            <person name="Myers J."/>
            <person name="Bonds A."/>
            <person name="Quandt C.A."/>
            <person name="Barry K."/>
            <person name="Liu P."/>
            <person name="Grigoriev I."/>
            <person name="Longcore J.E."/>
            <person name="James T.Y."/>
        </authorList>
    </citation>
    <scope>NUCLEOTIDE SEQUENCE</scope>
    <source>
        <strain evidence="2">JEL0513</strain>
    </source>
</reference>
<organism evidence="2 3">
    <name type="scientific">Physocladia obscura</name>
    <dbReference type="NCBI Taxonomy" id="109957"/>
    <lineage>
        <taxon>Eukaryota</taxon>
        <taxon>Fungi</taxon>
        <taxon>Fungi incertae sedis</taxon>
        <taxon>Chytridiomycota</taxon>
        <taxon>Chytridiomycota incertae sedis</taxon>
        <taxon>Chytridiomycetes</taxon>
        <taxon>Chytridiales</taxon>
        <taxon>Chytriomycetaceae</taxon>
        <taxon>Physocladia</taxon>
    </lineage>
</organism>
<accession>A0AAD5XE09</accession>
<name>A0AAD5XE09_9FUNG</name>
<gene>
    <name evidence="2" type="ORF">HK100_011640</name>
</gene>
<dbReference type="SUPFAM" id="SSF81995">
    <property type="entry name" value="beta-sandwich domain of Sec23/24"/>
    <property type="match status" value="1"/>
</dbReference>
<evidence type="ECO:0000313" key="2">
    <source>
        <dbReference type="EMBL" id="KAJ3123343.1"/>
    </source>
</evidence>
<keyword evidence="3" id="KW-1185">Reference proteome</keyword>
<evidence type="ECO:0000313" key="3">
    <source>
        <dbReference type="Proteomes" id="UP001211907"/>
    </source>
</evidence>
<comment type="caution">
    <text evidence="2">The sequence shown here is derived from an EMBL/GenBank/DDBJ whole genome shotgun (WGS) entry which is preliminary data.</text>
</comment>
<feature type="compositionally biased region" description="Acidic residues" evidence="1">
    <location>
        <begin position="364"/>
        <end position="379"/>
    </location>
</feature>
<dbReference type="EMBL" id="JADGJH010000744">
    <property type="protein sequence ID" value="KAJ3123343.1"/>
    <property type="molecule type" value="Genomic_DNA"/>
</dbReference>
<feature type="compositionally biased region" description="Basic and acidic residues" evidence="1">
    <location>
        <begin position="353"/>
        <end position="363"/>
    </location>
</feature>
<sequence>MQPYNNDHSNNYSGNTHYYSGDTNYISSSPFLVSTATQFPAQQPPPPPPQLARILKQQKQQQQQQQQQPENFLDRVPSMRSLILLPPSPATPAKDLLKHPFYLRKPAFFYKDDFFDDTSTVAARVSRHDPFLDGLHVQENVASSKPHAAAAVASPFLLTTPDAVNNSDVEFLEDANDRVRQLLDKLKTGRATDVLAFGARGSEEQMRGNSAGLPVARRGFTAGGVGAGLISGGVFSRRGFDNISSESEDNNAIAATTARHGTRIGVWNAYDDSSTATTTTTETVPPLHELNINTTAARRDFSNVDAGAVADTNRELERQNRQLHAVIMERQKQLSAVFSSAAHSGGGGGGRTAESHENLLKYEEDLDFGDEDDDSEVLL</sequence>